<name>A0A7J6LRR4_PERCH</name>
<comment type="similarity">
    <text evidence="1">Belongs to the peptidase C1 family.</text>
</comment>
<dbReference type="EMBL" id="JAAPAO010000360">
    <property type="protein sequence ID" value="KAF4661988.1"/>
    <property type="molecule type" value="Genomic_DNA"/>
</dbReference>
<dbReference type="PROSITE" id="PS00139">
    <property type="entry name" value="THIOL_PROTEASE_CYS"/>
    <property type="match status" value="1"/>
</dbReference>
<evidence type="ECO:0000313" key="7">
    <source>
        <dbReference type="Proteomes" id="UP000591131"/>
    </source>
</evidence>
<dbReference type="Pfam" id="PF08246">
    <property type="entry name" value="Inhibitor_I29"/>
    <property type="match status" value="1"/>
</dbReference>
<accession>A0A7J6LRR4</accession>
<dbReference type="GO" id="GO:0006508">
    <property type="term" value="P:proteolysis"/>
    <property type="evidence" value="ECO:0007669"/>
    <property type="project" value="InterPro"/>
</dbReference>
<organism evidence="6 7">
    <name type="scientific">Perkinsus chesapeaki</name>
    <name type="common">Clam parasite</name>
    <name type="synonym">Perkinsus andrewsi</name>
    <dbReference type="NCBI Taxonomy" id="330153"/>
    <lineage>
        <taxon>Eukaryota</taxon>
        <taxon>Sar</taxon>
        <taxon>Alveolata</taxon>
        <taxon>Perkinsozoa</taxon>
        <taxon>Perkinsea</taxon>
        <taxon>Perkinsida</taxon>
        <taxon>Perkinsidae</taxon>
        <taxon>Perkinsus</taxon>
    </lineage>
</organism>
<dbReference type="Gene3D" id="3.90.70.10">
    <property type="entry name" value="Cysteine proteinases"/>
    <property type="match status" value="1"/>
</dbReference>
<dbReference type="SUPFAM" id="SSF54001">
    <property type="entry name" value="Cysteine proteinases"/>
    <property type="match status" value="1"/>
</dbReference>
<dbReference type="InterPro" id="IPR000668">
    <property type="entry name" value="Peptidase_C1A_C"/>
</dbReference>
<keyword evidence="3" id="KW-1015">Disulfide bond</keyword>
<dbReference type="InterPro" id="IPR000169">
    <property type="entry name" value="Pept_cys_AS"/>
</dbReference>
<sequence length="341" mass="37622">MIKLALVAYLASCIVEYDVVESKNMFDDFKAKFSLDFGETDADREAIFSENVKYINEVNAKNLSYRLGINKFTHLTNEEFRDMMSLRGFMRTDAPGLRSHNKSSGGVFKFSGKPEDLPESVDWREKGYVTPVKNQGHCGSCWAFSTTGALEGLNKNMTGKLVSLSEQELLDCSRPLGNQGCKGGLMDKAFDYVELNGLESEDDYKYTGVDFSTCQSDKEKDVVKAHTISFQDVQPNSASSLLAALADNGPVSVCVDASDAVFQHYESGVITSGCGTRLDHGVLAVGYRRTAQNSRDNVPYFIVKNSWGDDWGDRGYLKIAIDGPEEGVCGILKKSSYPIKK</sequence>
<keyword evidence="2" id="KW-0865">Zymogen</keyword>
<proteinExistence type="inferred from homology"/>
<evidence type="ECO:0000256" key="2">
    <source>
        <dbReference type="ARBA" id="ARBA00023145"/>
    </source>
</evidence>
<dbReference type="SMART" id="SM00848">
    <property type="entry name" value="Inhibitor_I29"/>
    <property type="match status" value="1"/>
</dbReference>
<dbReference type="InterPro" id="IPR038765">
    <property type="entry name" value="Papain-like_cys_pep_sf"/>
</dbReference>
<feature type="domain" description="Peptidase C1A papain C-terminal" evidence="4">
    <location>
        <begin position="117"/>
        <end position="339"/>
    </location>
</feature>
<dbReference type="FunFam" id="3.90.70.10:FF:000332">
    <property type="entry name" value="Cathepsin L1"/>
    <property type="match status" value="1"/>
</dbReference>
<comment type="caution">
    <text evidence="6">The sequence shown here is derived from an EMBL/GenBank/DDBJ whole genome shotgun (WGS) entry which is preliminary data.</text>
</comment>
<keyword evidence="7" id="KW-1185">Reference proteome</keyword>
<dbReference type="PANTHER" id="PTHR12411">
    <property type="entry name" value="CYSTEINE PROTEASE FAMILY C1-RELATED"/>
    <property type="match status" value="1"/>
</dbReference>
<dbReference type="AlphaFoldDB" id="A0A7J6LRR4"/>
<dbReference type="CDD" id="cd02248">
    <property type="entry name" value="Peptidase_C1A"/>
    <property type="match status" value="1"/>
</dbReference>
<evidence type="ECO:0000259" key="4">
    <source>
        <dbReference type="SMART" id="SM00645"/>
    </source>
</evidence>
<evidence type="ECO:0000259" key="5">
    <source>
        <dbReference type="SMART" id="SM00848"/>
    </source>
</evidence>
<feature type="domain" description="Cathepsin propeptide inhibitor" evidence="5">
    <location>
        <begin position="26"/>
        <end position="80"/>
    </location>
</feature>
<evidence type="ECO:0000313" key="6">
    <source>
        <dbReference type="EMBL" id="KAF4661988.1"/>
    </source>
</evidence>
<evidence type="ECO:0000256" key="3">
    <source>
        <dbReference type="ARBA" id="ARBA00023157"/>
    </source>
</evidence>
<evidence type="ECO:0008006" key="8">
    <source>
        <dbReference type="Google" id="ProtNLM"/>
    </source>
</evidence>
<reference evidence="6 7" key="1">
    <citation type="submission" date="2020-04" db="EMBL/GenBank/DDBJ databases">
        <title>Perkinsus chesapeaki whole genome sequence.</title>
        <authorList>
            <person name="Bogema D.R."/>
        </authorList>
    </citation>
    <scope>NUCLEOTIDE SEQUENCE [LARGE SCALE GENOMIC DNA]</scope>
    <source>
        <strain evidence="6">ATCC PRA-425</strain>
    </source>
</reference>
<dbReference type="OrthoDB" id="190265at2759"/>
<protein>
    <recommendedName>
        <fullName evidence="8">Cysteine protease</fullName>
    </recommendedName>
</protein>
<dbReference type="SMART" id="SM00645">
    <property type="entry name" value="Pept_C1"/>
    <property type="match status" value="1"/>
</dbReference>
<dbReference type="PRINTS" id="PR00705">
    <property type="entry name" value="PAPAIN"/>
</dbReference>
<dbReference type="InterPro" id="IPR013201">
    <property type="entry name" value="Prot_inhib_I29"/>
</dbReference>
<dbReference type="Pfam" id="PF00112">
    <property type="entry name" value="Peptidase_C1"/>
    <property type="match status" value="1"/>
</dbReference>
<dbReference type="InterPro" id="IPR039417">
    <property type="entry name" value="Peptidase_C1A_papain-like"/>
</dbReference>
<dbReference type="Proteomes" id="UP000591131">
    <property type="component" value="Unassembled WGS sequence"/>
</dbReference>
<evidence type="ECO:0000256" key="1">
    <source>
        <dbReference type="ARBA" id="ARBA00008455"/>
    </source>
</evidence>
<gene>
    <name evidence="6" type="ORF">FOL47_006471</name>
</gene>
<dbReference type="InterPro" id="IPR013128">
    <property type="entry name" value="Peptidase_C1A"/>
</dbReference>
<dbReference type="GO" id="GO:0008234">
    <property type="term" value="F:cysteine-type peptidase activity"/>
    <property type="evidence" value="ECO:0007669"/>
    <property type="project" value="InterPro"/>
</dbReference>